<comment type="caution">
    <text evidence="17">The sequence shown here is derived from an EMBL/GenBank/DDBJ whole genome shotgun (WGS) entry which is preliminary data.</text>
</comment>
<dbReference type="GO" id="GO:0005743">
    <property type="term" value="C:mitochondrial inner membrane"/>
    <property type="evidence" value="ECO:0007669"/>
    <property type="project" value="TreeGrafter"/>
</dbReference>
<evidence type="ECO:0000256" key="8">
    <source>
        <dbReference type="ARBA" id="ARBA00023128"/>
    </source>
</evidence>
<comment type="pathway">
    <text evidence="10">Amino-acid metabolism; tryptophan metabolism.</text>
</comment>
<evidence type="ECO:0000313" key="20">
    <source>
        <dbReference type="Proteomes" id="UP000310685"/>
    </source>
</evidence>
<keyword evidence="8" id="KW-0496">Mitochondrion</keyword>
<comment type="cofactor">
    <cofactor evidence="1 13">
        <name>FAD</name>
        <dbReference type="ChEBI" id="CHEBI:57692"/>
    </cofactor>
</comment>
<dbReference type="EMBL" id="SPRC01000069">
    <property type="protein sequence ID" value="TIB74911.1"/>
    <property type="molecule type" value="Genomic_DNA"/>
</dbReference>
<evidence type="ECO:0000313" key="17">
    <source>
        <dbReference type="EMBL" id="TIB74911.1"/>
    </source>
</evidence>
<dbReference type="SUPFAM" id="SSF47203">
    <property type="entry name" value="Acyl-CoA dehydrogenase C-terminal domain-like"/>
    <property type="match status" value="1"/>
</dbReference>
<evidence type="ECO:0000259" key="16">
    <source>
        <dbReference type="Pfam" id="PF02771"/>
    </source>
</evidence>
<comment type="pathway">
    <text evidence="9">Amino-acid metabolism; lysine degradation.</text>
</comment>
<dbReference type="PANTHER" id="PTHR42807:SF1">
    <property type="entry name" value="GLUTARYL-COA DEHYDROGENASE, MITOCHONDRIAL"/>
    <property type="match status" value="1"/>
</dbReference>
<keyword evidence="7 13" id="KW-0560">Oxidoreductase</keyword>
<evidence type="ECO:0000256" key="12">
    <source>
        <dbReference type="ARBA" id="ARBA00049493"/>
    </source>
</evidence>
<dbReference type="Proteomes" id="UP000310685">
    <property type="component" value="Unassembled WGS sequence"/>
</dbReference>
<evidence type="ECO:0000313" key="18">
    <source>
        <dbReference type="EMBL" id="TIC03521.1"/>
    </source>
</evidence>
<dbReference type="PROSITE" id="PS00073">
    <property type="entry name" value="ACYL_COA_DH_2"/>
    <property type="match status" value="1"/>
</dbReference>
<dbReference type="InterPro" id="IPR009075">
    <property type="entry name" value="AcylCo_DH/oxidase_C"/>
</dbReference>
<dbReference type="InterPro" id="IPR037069">
    <property type="entry name" value="AcylCoA_DH/ox_N_sf"/>
</dbReference>
<reference evidence="19 20" key="1">
    <citation type="submission" date="2019-03" db="EMBL/GenBank/DDBJ databases">
        <title>Sequencing 25 genomes of Wallemia mellicola.</title>
        <authorList>
            <person name="Gostincar C."/>
        </authorList>
    </citation>
    <scope>NUCLEOTIDE SEQUENCE [LARGE SCALE GENOMIC DNA]</scope>
    <source>
        <strain evidence="18 19">EXF-1262</strain>
        <strain evidence="17 20">EXF-6152</strain>
    </source>
</reference>
<protein>
    <recommendedName>
        <fullName evidence="11">glutaryl-CoA dehydrogenase (ETF)</fullName>
        <ecNumber evidence="11">1.3.8.6</ecNumber>
    </recommendedName>
</protein>
<evidence type="ECO:0000256" key="5">
    <source>
        <dbReference type="ARBA" id="ARBA00022827"/>
    </source>
</evidence>
<dbReference type="GO" id="GO:0046949">
    <property type="term" value="P:fatty-acyl-CoA biosynthetic process"/>
    <property type="evidence" value="ECO:0007669"/>
    <property type="project" value="TreeGrafter"/>
</dbReference>
<evidence type="ECO:0000256" key="3">
    <source>
        <dbReference type="ARBA" id="ARBA00009347"/>
    </source>
</evidence>
<dbReference type="InterPro" id="IPR006091">
    <property type="entry name" value="Acyl-CoA_Oxase/DH_mid-dom"/>
</dbReference>
<dbReference type="InterPro" id="IPR046373">
    <property type="entry name" value="Acyl-CoA_Oxase/DH_mid-dom_sf"/>
</dbReference>
<dbReference type="SUPFAM" id="SSF56645">
    <property type="entry name" value="Acyl-CoA dehydrogenase NM domain-like"/>
    <property type="match status" value="1"/>
</dbReference>
<dbReference type="EC" id="1.3.8.6" evidence="11"/>
<dbReference type="Gene3D" id="1.10.540.10">
    <property type="entry name" value="Acyl-CoA dehydrogenase/oxidase, N-terminal domain"/>
    <property type="match status" value="1"/>
</dbReference>
<gene>
    <name evidence="18" type="ORF">E3Q17_00897</name>
    <name evidence="17" type="ORF">E3Q22_04117</name>
</gene>
<dbReference type="FunFam" id="1.20.140.10:FF:000006">
    <property type="entry name" value="Glutaryl-CoA dehydrogenase, mitochondrial"/>
    <property type="match status" value="1"/>
</dbReference>
<dbReference type="InterPro" id="IPR009100">
    <property type="entry name" value="AcylCoA_DH/oxidase_NM_dom_sf"/>
</dbReference>
<feature type="domain" description="Acyl-CoA oxidase/dehydrogenase middle" evidence="15">
    <location>
        <begin position="171"/>
        <end position="264"/>
    </location>
</feature>
<dbReference type="Gene3D" id="1.20.140.10">
    <property type="entry name" value="Butyryl-CoA Dehydrogenase, subunit A, domain 3"/>
    <property type="match status" value="1"/>
</dbReference>
<dbReference type="FunFam" id="1.10.540.10:FF:000003">
    <property type="entry name" value="glutaryl-CoA dehydrogenase, mitochondrial"/>
    <property type="match status" value="1"/>
</dbReference>
<dbReference type="GO" id="GO:0004361">
    <property type="term" value="F:glutaryl-CoA dehydrogenase activity"/>
    <property type="evidence" value="ECO:0007669"/>
    <property type="project" value="UniProtKB-EC"/>
</dbReference>
<feature type="domain" description="Acyl-CoA dehydrogenase/oxidase N-terminal" evidence="16">
    <location>
        <begin position="57"/>
        <end position="167"/>
    </location>
</feature>
<keyword evidence="4 13" id="KW-0285">Flavoprotein</keyword>
<dbReference type="FunFam" id="2.40.110.10:FF:000008">
    <property type="entry name" value="Glutaryl-CoA dehydrogenase, mitochondrial"/>
    <property type="match status" value="1"/>
</dbReference>
<organism evidence="17 20">
    <name type="scientific">Wallemia mellicola</name>
    <dbReference type="NCBI Taxonomy" id="1708541"/>
    <lineage>
        <taxon>Eukaryota</taxon>
        <taxon>Fungi</taxon>
        <taxon>Dikarya</taxon>
        <taxon>Basidiomycota</taxon>
        <taxon>Wallemiomycotina</taxon>
        <taxon>Wallemiomycetes</taxon>
        <taxon>Wallemiales</taxon>
        <taxon>Wallemiaceae</taxon>
        <taxon>Wallemia</taxon>
    </lineage>
</organism>
<dbReference type="EMBL" id="SPRH01000006">
    <property type="protein sequence ID" value="TIC03521.1"/>
    <property type="molecule type" value="Genomic_DNA"/>
</dbReference>
<evidence type="ECO:0000256" key="9">
    <source>
        <dbReference type="ARBA" id="ARBA00037899"/>
    </source>
</evidence>
<dbReference type="PANTHER" id="PTHR42807">
    <property type="entry name" value="GLUTARYL-COA DEHYDROGENASE, MITOCHONDRIAL"/>
    <property type="match status" value="1"/>
</dbReference>
<dbReference type="GO" id="GO:0005759">
    <property type="term" value="C:mitochondrial matrix"/>
    <property type="evidence" value="ECO:0007669"/>
    <property type="project" value="UniProtKB-SubCell"/>
</dbReference>
<sequence>MRINVNIPNFVKAANSRCITTEQPPVDSSATSTILPTNKFVSFDWQDPLKLHTLLNDDEQAIQESVRMYAQEQLSPRILEASRNEDFDREILREMGQLGFLGASLKGYGCAGVSKVAYGLITREIERVDSGYRSAMSVQSSLTMYPIYTFGSESQREKYLPGLASGDLVGCFGLTEPQHGSDPNGMETVAEETPQGGYKINGSKTWITNSPISDVFLVWARCKWDGKIRGFILEKDMDGLSAPAIKNKLGLRASITGSIYMDDVHVSKEQVLPGVAGLKGPFSCLNQARYGISWGVMGSLEDVIARSREYALDRKQFKRPLASYQLVQKKIADAVTEVPLGLLASLQVGRMMDAGTWSPEMVSLVKRNNCGKALEHTRTLMEIFGGNGVADEYHVGRIANNLHVTNTYEGTHDIHALILGKATTGLQAFA</sequence>
<evidence type="ECO:0000256" key="6">
    <source>
        <dbReference type="ARBA" id="ARBA00022946"/>
    </source>
</evidence>
<dbReference type="InterPro" id="IPR013786">
    <property type="entry name" value="AcylCoA_DH/ox_N"/>
</dbReference>
<evidence type="ECO:0000256" key="11">
    <source>
        <dbReference type="ARBA" id="ARBA00039033"/>
    </source>
</evidence>
<comment type="catalytic activity">
    <reaction evidence="12">
        <text>glutaryl-CoA + oxidized [electron-transfer flavoprotein] + 2 H(+) = (2E)-butenoyl-CoA + reduced [electron-transfer flavoprotein] + CO2</text>
        <dbReference type="Rhea" id="RHEA:13389"/>
        <dbReference type="Rhea" id="RHEA-COMP:10685"/>
        <dbReference type="Rhea" id="RHEA-COMP:10686"/>
        <dbReference type="ChEBI" id="CHEBI:15378"/>
        <dbReference type="ChEBI" id="CHEBI:16526"/>
        <dbReference type="ChEBI" id="CHEBI:57332"/>
        <dbReference type="ChEBI" id="CHEBI:57378"/>
        <dbReference type="ChEBI" id="CHEBI:57692"/>
        <dbReference type="ChEBI" id="CHEBI:58307"/>
        <dbReference type="EC" id="1.3.8.6"/>
    </reaction>
</comment>
<evidence type="ECO:0000256" key="10">
    <source>
        <dbReference type="ARBA" id="ARBA00037927"/>
    </source>
</evidence>
<comment type="similarity">
    <text evidence="3 13">Belongs to the acyl-CoA dehydrogenase family.</text>
</comment>
<dbReference type="CDD" id="cd01151">
    <property type="entry name" value="GCD"/>
    <property type="match status" value="1"/>
</dbReference>
<dbReference type="Pfam" id="PF02771">
    <property type="entry name" value="Acyl-CoA_dh_N"/>
    <property type="match status" value="1"/>
</dbReference>
<evidence type="ECO:0000256" key="7">
    <source>
        <dbReference type="ARBA" id="ARBA00023002"/>
    </source>
</evidence>
<evidence type="ECO:0000256" key="1">
    <source>
        <dbReference type="ARBA" id="ARBA00001974"/>
    </source>
</evidence>
<evidence type="ECO:0000256" key="2">
    <source>
        <dbReference type="ARBA" id="ARBA00004305"/>
    </source>
</evidence>
<name>A0A4T0LXI1_9BASI</name>
<evidence type="ECO:0000259" key="15">
    <source>
        <dbReference type="Pfam" id="PF02770"/>
    </source>
</evidence>
<dbReference type="Pfam" id="PF00441">
    <property type="entry name" value="Acyl-CoA_dh_1"/>
    <property type="match status" value="1"/>
</dbReference>
<feature type="domain" description="Acyl-CoA dehydrogenase/oxidase C-terminal" evidence="14">
    <location>
        <begin position="282"/>
        <end position="422"/>
    </location>
</feature>
<dbReference type="Proteomes" id="UP000307169">
    <property type="component" value="Unassembled WGS sequence"/>
</dbReference>
<dbReference type="InterPro" id="IPR052033">
    <property type="entry name" value="Glutaryl-CoA_DH_mitochondrial"/>
</dbReference>
<keyword evidence="5 13" id="KW-0274">FAD</keyword>
<dbReference type="AlphaFoldDB" id="A0A4T0LXI1"/>
<dbReference type="Pfam" id="PF02770">
    <property type="entry name" value="Acyl-CoA_dh_M"/>
    <property type="match status" value="1"/>
</dbReference>
<dbReference type="GO" id="GO:0050660">
    <property type="term" value="F:flavin adenine dinucleotide binding"/>
    <property type="evidence" value="ECO:0007669"/>
    <property type="project" value="InterPro"/>
</dbReference>
<dbReference type="InterPro" id="IPR036250">
    <property type="entry name" value="AcylCo_DH-like_C"/>
</dbReference>
<proteinExistence type="inferred from homology"/>
<dbReference type="Gene3D" id="2.40.110.10">
    <property type="entry name" value="Butyryl-CoA Dehydrogenase, subunit A, domain 2"/>
    <property type="match status" value="1"/>
</dbReference>
<evidence type="ECO:0000259" key="14">
    <source>
        <dbReference type="Pfam" id="PF00441"/>
    </source>
</evidence>
<evidence type="ECO:0000313" key="19">
    <source>
        <dbReference type="Proteomes" id="UP000307169"/>
    </source>
</evidence>
<accession>A0A4T0LXI1</accession>
<evidence type="ECO:0000256" key="4">
    <source>
        <dbReference type="ARBA" id="ARBA00022630"/>
    </source>
</evidence>
<comment type="subcellular location">
    <subcellularLocation>
        <location evidence="2">Mitochondrion matrix</location>
    </subcellularLocation>
</comment>
<dbReference type="InterPro" id="IPR006089">
    <property type="entry name" value="Acyl-CoA_DH_CS"/>
</dbReference>
<dbReference type="GO" id="GO:0033539">
    <property type="term" value="P:fatty acid beta-oxidation using acyl-CoA dehydrogenase"/>
    <property type="evidence" value="ECO:0007669"/>
    <property type="project" value="TreeGrafter"/>
</dbReference>
<dbReference type="GO" id="GO:0000062">
    <property type="term" value="F:fatty-acyl-CoA binding"/>
    <property type="evidence" value="ECO:0007669"/>
    <property type="project" value="TreeGrafter"/>
</dbReference>
<evidence type="ECO:0000256" key="13">
    <source>
        <dbReference type="RuleBase" id="RU362125"/>
    </source>
</evidence>
<keyword evidence="6" id="KW-0809">Transit peptide</keyword>